<evidence type="ECO:0000313" key="3">
    <source>
        <dbReference type="Proteomes" id="UP001438953"/>
    </source>
</evidence>
<organism evidence="2 3">
    <name type="scientific">Thioclava kandeliae</name>
    <dbReference type="NCBI Taxonomy" id="3070818"/>
    <lineage>
        <taxon>Bacteria</taxon>
        <taxon>Pseudomonadati</taxon>
        <taxon>Pseudomonadota</taxon>
        <taxon>Alphaproteobacteria</taxon>
        <taxon>Rhodobacterales</taxon>
        <taxon>Paracoccaceae</taxon>
        <taxon>Thioclava</taxon>
    </lineage>
</organism>
<keyword evidence="3" id="KW-1185">Reference proteome</keyword>
<accession>A0ABV1SFC2</accession>
<dbReference type="Proteomes" id="UP001438953">
    <property type="component" value="Unassembled WGS sequence"/>
</dbReference>
<evidence type="ECO:0000256" key="1">
    <source>
        <dbReference type="SAM" id="MobiDB-lite"/>
    </source>
</evidence>
<feature type="region of interest" description="Disordered" evidence="1">
    <location>
        <begin position="1"/>
        <end position="20"/>
    </location>
</feature>
<comment type="caution">
    <text evidence="2">The sequence shown here is derived from an EMBL/GenBank/DDBJ whole genome shotgun (WGS) entry which is preliminary data.</text>
</comment>
<reference evidence="2 3" key="2">
    <citation type="submission" date="2024-06" db="EMBL/GenBank/DDBJ databases">
        <title>Thioclava kandeliae sp. nov. from a rhizosphere soil sample of Kandelia candel in a mangrove.</title>
        <authorList>
            <person name="Mu T."/>
        </authorList>
    </citation>
    <scope>NUCLEOTIDE SEQUENCE [LARGE SCALE GENOMIC DNA]</scope>
    <source>
        <strain evidence="2 3">CPCC 100088</strain>
    </source>
</reference>
<dbReference type="RefSeq" id="WP_350936071.1">
    <property type="nucleotide sequence ID" value="NZ_JAYWLC010000004.1"/>
</dbReference>
<sequence>MSSADSVSGPAETTEATPSAAEQRYWRVVVAKAERMKGNHSPEQVKAYLEFHLKLAKAPSCDPDELRRMGAI</sequence>
<protein>
    <submittedName>
        <fullName evidence="2">Uncharacterized protein</fullName>
    </submittedName>
</protein>
<feature type="compositionally biased region" description="Low complexity" evidence="1">
    <location>
        <begin position="10"/>
        <end position="20"/>
    </location>
</feature>
<dbReference type="EMBL" id="JAYWLC010000004">
    <property type="protein sequence ID" value="MER5171609.1"/>
    <property type="molecule type" value="Genomic_DNA"/>
</dbReference>
<reference evidence="2 3" key="1">
    <citation type="submission" date="2024-01" db="EMBL/GenBank/DDBJ databases">
        <authorList>
            <person name="Deng Y."/>
            <person name="Su J."/>
        </authorList>
    </citation>
    <scope>NUCLEOTIDE SEQUENCE [LARGE SCALE GENOMIC DNA]</scope>
    <source>
        <strain evidence="2 3">CPCC 100088</strain>
    </source>
</reference>
<name>A0ABV1SFC2_9RHOB</name>
<evidence type="ECO:0000313" key="2">
    <source>
        <dbReference type="EMBL" id="MER5171609.1"/>
    </source>
</evidence>
<proteinExistence type="predicted"/>
<gene>
    <name evidence="2" type="ORF">VSX56_07450</name>
</gene>